<evidence type="ECO:0000256" key="1">
    <source>
        <dbReference type="SAM" id="MobiDB-lite"/>
    </source>
</evidence>
<name>A0A7J6SS72_PEROL</name>
<feature type="region of interest" description="Disordered" evidence="1">
    <location>
        <begin position="238"/>
        <end position="283"/>
    </location>
</feature>
<dbReference type="EMBL" id="JABANM010012808">
    <property type="protein sequence ID" value="KAF4735392.1"/>
    <property type="molecule type" value="Genomic_DNA"/>
</dbReference>
<reference evidence="2 3" key="1">
    <citation type="submission" date="2020-04" db="EMBL/GenBank/DDBJ databases">
        <title>Perkinsus olseni comparative genomics.</title>
        <authorList>
            <person name="Bogema D.R."/>
        </authorList>
    </citation>
    <scope>NUCLEOTIDE SEQUENCE [LARGE SCALE GENOMIC DNA]</scope>
    <source>
        <strain evidence="2">ATCC PRA-205</strain>
    </source>
</reference>
<dbReference type="AlphaFoldDB" id="A0A7J6SS72"/>
<feature type="compositionally biased region" description="Polar residues" evidence="1">
    <location>
        <begin position="42"/>
        <end position="55"/>
    </location>
</feature>
<dbReference type="Proteomes" id="UP000574390">
    <property type="component" value="Unassembled WGS sequence"/>
</dbReference>
<evidence type="ECO:0000313" key="3">
    <source>
        <dbReference type="Proteomes" id="UP000574390"/>
    </source>
</evidence>
<feature type="region of interest" description="Disordered" evidence="1">
    <location>
        <begin position="16"/>
        <end position="68"/>
    </location>
</feature>
<protein>
    <submittedName>
        <fullName evidence="2">Uncharacterized protein</fullName>
    </submittedName>
</protein>
<comment type="caution">
    <text evidence="2">The sequence shown here is derived from an EMBL/GenBank/DDBJ whole genome shotgun (WGS) entry which is preliminary data.</text>
</comment>
<feature type="compositionally biased region" description="Basic and acidic residues" evidence="1">
    <location>
        <begin position="312"/>
        <end position="327"/>
    </location>
</feature>
<evidence type="ECO:0000313" key="2">
    <source>
        <dbReference type="EMBL" id="KAF4735392.1"/>
    </source>
</evidence>
<sequence>LCKHGALAARVLLTDRDGPAPARGGAQQTMGEASPCSECKTPETQDPQVSTTTGKPSPFMEQGDIPTVDDGTRAQYGRVALEAWSSDLPGVRLCQVKVGDDAICSLLVKMPSDGQSVNLLMSVCSACSGPTESHRGPRDQCVHVRAAIALLNEKHGRDQQGQVVADMPRPVPSIVGDAHGERRHTLRSTAMPTDNIARRLVFTGPSQESKEAIPHDVLDPKSSVPLVVIDDAALVVIDDAEPPGPKDSPTAAPSIVLDGHRSEAPGTFPPRESSSSSCRKRRHRSIAEISAEVSKMALKAAAAAKVRANRRRVSDVRNDDEGADRRPNSLSPGGSARGTPESFRALLRQYL</sequence>
<feature type="non-terminal residue" evidence="2">
    <location>
        <position position="1"/>
    </location>
</feature>
<accession>A0A7J6SS72</accession>
<organism evidence="2 3">
    <name type="scientific">Perkinsus olseni</name>
    <name type="common">Perkinsus atlanticus</name>
    <dbReference type="NCBI Taxonomy" id="32597"/>
    <lineage>
        <taxon>Eukaryota</taxon>
        <taxon>Sar</taxon>
        <taxon>Alveolata</taxon>
        <taxon>Perkinsozoa</taxon>
        <taxon>Perkinsea</taxon>
        <taxon>Perkinsida</taxon>
        <taxon>Perkinsidae</taxon>
        <taxon>Perkinsus</taxon>
    </lineage>
</organism>
<proteinExistence type="predicted"/>
<gene>
    <name evidence="2" type="ORF">FOZ62_010383</name>
</gene>
<feature type="region of interest" description="Disordered" evidence="1">
    <location>
        <begin position="304"/>
        <end position="342"/>
    </location>
</feature>